<dbReference type="eggNOG" id="COG0438">
    <property type="taxonomic scope" value="Bacteria"/>
</dbReference>
<dbReference type="HOGENOM" id="CLU_798660_0_0_11"/>
<sequence>MMKILVDCAGARIGGAKRLLNEFDLYLQDRRLPELRVTGRDRVLTAPWLLRRERPGDRYDRSLALNNVSFALTGRERRVLIHGPQHFLRMDEVRTLGLRIGPAVHAQAPVVWAAMRRADHIFVPSTSMAERVLRIMPAARDRVVVAFNPVTPPDPHLLRVRSDERRERDAGAGTVDFLCPIIITPHKLMARRLRAGLGALDILAGPPHHIDATITVTGRADLIEDPAVAHHPRLRLVREHPATTVIDMMIRCDAIFFPAELESFGYPMAEGRMMGVPVVALDSAHNREIAGPALVGYEREATEEIAAALHAALEVDLKPDQDNPFDRGPYFDLLLGEGAAG</sequence>
<dbReference type="RefSeq" id="WP_011603200.1">
    <property type="nucleotide sequence ID" value="NC_008278.1"/>
</dbReference>
<dbReference type="Gene3D" id="3.40.50.2000">
    <property type="entry name" value="Glycogen Phosphorylase B"/>
    <property type="match status" value="1"/>
</dbReference>
<dbReference type="STRING" id="326424.FRAAL2028"/>
<accession>Q0RP56</accession>
<gene>
    <name evidence="1" type="ordered locus">FRAAL2028</name>
</gene>
<protein>
    <submittedName>
        <fullName evidence="1">Glycan synthetase</fullName>
    </submittedName>
</protein>
<name>Q0RP56_FRAAA</name>
<evidence type="ECO:0000313" key="1">
    <source>
        <dbReference type="EMBL" id="CAJ60677.1"/>
    </source>
</evidence>
<reference evidence="1 2" key="1">
    <citation type="journal article" date="2007" name="Genome Res.">
        <title>Genome characteristics of facultatively symbiotic Frankia sp. strains reflect host range and host plant biogeography.</title>
        <authorList>
            <person name="Normand P."/>
            <person name="Lapierre P."/>
            <person name="Tisa L.S."/>
            <person name="Gogarten J.P."/>
            <person name="Alloisio N."/>
            <person name="Bagnarol E."/>
            <person name="Bassi C.A."/>
            <person name="Berry A.M."/>
            <person name="Bickhart D.M."/>
            <person name="Choisne N."/>
            <person name="Couloux A."/>
            <person name="Cournoyer B."/>
            <person name="Cruveiller S."/>
            <person name="Daubin V."/>
            <person name="Demange N."/>
            <person name="Francino M.P."/>
            <person name="Goltsman E."/>
            <person name="Huang Y."/>
            <person name="Kopp O.R."/>
            <person name="Labarre L."/>
            <person name="Lapidus A."/>
            <person name="Lavire C."/>
            <person name="Marechal J."/>
            <person name="Martinez M."/>
            <person name="Mastronunzio J.E."/>
            <person name="Mullin B.C."/>
            <person name="Niemann J."/>
            <person name="Pujic P."/>
            <person name="Rawnsley T."/>
            <person name="Rouy Z."/>
            <person name="Schenowitz C."/>
            <person name="Sellstedt A."/>
            <person name="Tavares F."/>
            <person name="Tomkins J.P."/>
            <person name="Vallenet D."/>
            <person name="Valverde C."/>
            <person name="Wall L.G."/>
            <person name="Wang Y."/>
            <person name="Medigue C."/>
            <person name="Benson D.R."/>
        </authorList>
    </citation>
    <scope>NUCLEOTIDE SEQUENCE [LARGE SCALE GENOMIC DNA]</scope>
    <source>
        <strain evidence="2">DSM 45986 / CECT 9034 / ACN14a</strain>
    </source>
</reference>
<dbReference type="EMBL" id="CT573213">
    <property type="protein sequence ID" value="CAJ60677.1"/>
    <property type="molecule type" value="Genomic_DNA"/>
</dbReference>
<keyword evidence="2" id="KW-1185">Reference proteome</keyword>
<proteinExistence type="predicted"/>
<dbReference type="AlphaFoldDB" id="Q0RP56"/>
<dbReference type="Proteomes" id="UP000000657">
    <property type="component" value="Chromosome"/>
</dbReference>
<dbReference type="SUPFAM" id="SSF53756">
    <property type="entry name" value="UDP-Glycosyltransferase/glycogen phosphorylase"/>
    <property type="match status" value="1"/>
</dbReference>
<evidence type="ECO:0000313" key="2">
    <source>
        <dbReference type="Proteomes" id="UP000000657"/>
    </source>
</evidence>
<organism evidence="1 2">
    <name type="scientific">Frankia alni (strain DSM 45986 / CECT 9034 / ACN14a)</name>
    <dbReference type="NCBI Taxonomy" id="326424"/>
    <lineage>
        <taxon>Bacteria</taxon>
        <taxon>Bacillati</taxon>
        <taxon>Actinomycetota</taxon>
        <taxon>Actinomycetes</taxon>
        <taxon>Frankiales</taxon>
        <taxon>Frankiaceae</taxon>
        <taxon>Frankia</taxon>
    </lineage>
</organism>
<dbReference type="CAZy" id="GT4">
    <property type="family name" value="Glycosyltransferase Family 4"/>
</dbReference>
<dbReference type="KEGG" id="fal:FRAAL2028"/>